<dbReference type="SUPFAM" id="SSF54826">
    <property type="entry name" value="Enolase N-terminal domain-like"/>
    <property type="match status" value="1"/>
</dbReference>
<dbReference type="Gene3D" id="3.20.20.120">
    <property type="entry name" value="Enolase-like C-terminal domain"/>
    <property type="match status" value="1"/>
</dbReference>
<keyword evidence="4" id="KW-1185">Reference proteome</keyword>
<dbReference type="Proteomes" id="UP000316614">
    <property type="component" value="Chromosome"/>
</dbReference>
<gene>
    <name evidence="3" type="ORF">FKX85_17605</name>
</gene>
<accession>A0A514CLN3</accession>
<dbReference type="SMART" id="SM00922">
    <property type="entry name" value="MR_MLE"/>
    <property type="match status" value="1"/>
</dbReference>
<protein>
    <submittedName>
        <fullName evidence="3">O-succinylbenzoate synthase</fullName>
    </submittedName>
</protein>
<feature type="domain" description="Mandelate racemase/muconate lactonizing enzyme C-terminal" evidence="2">
    <location>
        <begin position="151"/>
        <end position="249"/>
    </location>
</feature>
<dbReference type="PANTHER" id="PTHR48073:SF2">
    <property type="entry name" value="O-SUCCINYLBENZOATE SYNTHASE"/>
    <property type="match status" value="1"/>
</dbReference>
<dbReference type="GO" id="GO:0016854">
    <property type="term" value="F:racemase and epimerase activity"/>
    <property type="evidence" value="ECO:0007669"/>
    <property type="project" value="UniProtKB-ARBA"/>
</dbReference>
<name>A0A514CLN3_9BACT</name>
<dbReference type="InterPro" id="IPR018110">
    <property type="entry name" value="Mandel_Rmase/mucon_lact_enz_CS"/>
</dbReference>
<dbReference type="CDD" id="cd03320">
    <property type="entry name" value="OSBS"/>
    <property type="match status" value="1"/>
</dbReference>
<evidence type="ECO:0000259" key="2">
    <source>
        <dbReference type="SMART" id="SM00922"/>
    </source>
</evidence>
<dbReference type="SFLD" id="SFLDF00009">
    <property type="entry name" value="o-succinylbenzoate_synthase"/>
    <property type="match status" value="1"/>
</dbReference>
<dbReference type="GO" id="GO:0046872">
    <property type="term" value="F:metal ion binding"/>
    <property type="evidence" value="ECO:0007669"/>
    <property type="project" value="UniProtKB-KW"/>
</dbReference>
<evidence type="ECO:0000313" key="3">
    <source>
        <dbReference type="EMBL" id="QDH80755.1"/>
    </source>
</evidence>
<dbReference type="GO" id="GO:0009063">
    <property type="term" value="P:amino acid catabolic process"/>
    <property type="evidence" value="ECO:0007669"/>
    <property type="project" value="InterPro"/>
</dbReference>
<proteinExistence type="predicted"/>
<dbReference type="SFLD" id="SFLDS00001">
    <property type="entry name" value="Enolase"/>
    <property type="match status" value="1"/>
</dbReference>
<sequence length="367" mass="41188">MNNKQANPTKVNAKWYRYTLDFKFDAGTSRGVLKTKDSYFLKVWQTDNPNKAGWGEAGPLPKLSPEDGLDLPSIWEALVLKLSQTEVQWEEKAILDLCEELVPDNYPSIRFALETALLDLFHGGKKLIMENGFYGGQEKIAINGLIWMGDAVFMRRQIEDKLSQGFSCIKMKIGAINFDEECRLLGYIRERFSAEDITLRVDANGAFPPGEAIQKLSRLAEFDLHSIEQPIKAGQYQEMQRLCATSPLPIALDEELIGVTGRDEKAALLDKIRPPFIILKPTLLGGIRATQAWIKLAEERNIAWWVTSALESNIGLNAIAQLTSSYQTTLPQGLGTGQLYHNNIESPLDIQEGKLVYQVGRKWGSIE</sequence>
<evidence type="ECO:0000313" key="4">
    <source>
        <dbReference type="Proteomes" id="UP000316614"/>
    </source>
</evidence>
<evidence type="ECO:0000256" key="1">
    <source>
        <dbReference type="ARBA" id="ARBA00022723"/>
    </source>
</evidence>
<dbReference type="SFLD" id="SFLDG00180">
    <property type="entry name" value="muconate_cycloisomerase"/>
    <property type="match status" value="1"/>
</dbReference>
<dbReference type="InterPro" id="IPR013342">
    <property type="entry name" value="Mandelate_racemase_C"/>
</dbReference>
<reference evidence="3 4" key="1">
    <citation type="submission" date="2019-06" db="EMBL/GenBank/DDBJ databases">
        <title>Echinicola alkalisoli sp. nov. isolated from saline soil.</title>
        <authorList>
            <person name="Sun J.-Q."/>
            <person name="Xu L."/>
        </authorList>
    </citation>
    <scope>NUCLEOTIDE SEQUENCE [LARGE SCALE GENOMIC DNA]</scope>
    <source>
        <strain evidence="3 4">LN3S3</strain>
    </source>
</reference>
<dbReference type="InterPro" id="IPR036849">
    <property type="entry name" value="Enolase-like_C_sf"/>
</dbReference>
<dbReference type="KEGG" id="echi:FKX85_17605"/>
<dbReference type="Gene3D" id="3.30.390.10">
    <property type="entry name" value="Enolase-like, N-terminal domain"/>
    <property type="match status" value="1"/>
</dbReference>
<dbReference type="PROSITE" id="PS00909">
    <property type="entry name" value="MR_MLE_2"/>
    <property type="match status" value="1"/>
</dbReference>
<dbReference type="PANTHER" id="PTHR48073">
    <property type="entry name" value="O-SUCCINYLBENZOATE SYNTHASE-RELATED"/>
    <property type="match status" value="1"/>
</dbReference>
<dbReference type="Pfam" id="PF13378">
    <property type="entry name" value="MR_MLE_C"/>
    <property type="match status" value="1"/>
</dbReference>
<organism evidence="3 4">
    <name type="scientific">Echinicola soli</name>
    <dbReference type="NCBI Taxonomy" id="2591634"/>
    <lineage>
        <taxon>Bacteria</taxon>
        <taxon>Pseudomonadati</taxon>
        <taxon>Bacteroidota</taxon>
        <taxon>Cytophagia</taxon>
        <taxon>Cytophagales</taxon>
        <taxon>Cyclobacteriaceae</taxon>
        <taxon>Echinicola</taxon>
    </lineage>
</organism>
<dbReference type="OrthoDB" id="9766759at2"/>
<dbReference type="RefSeq" id="WP_141615976.1">
    <property type="nucleotide sequence ID" value="NZ_CP041253.1"/>
</dbReference>
<dbReference type="InterPro" id="IPR029017">
    <property type="entry name" value="Enolase-like_N"/>
</dbReference>
<dbReference type="InterPro" id="IPR029065">
    <property type="entry name" value="Enolase_C-like"/>
</dbReference>
<dbReference type="EMBL" id="CP041253">
    <property type="protein sequence ID" value="QDH80755.1"/>
    <property type="molecule type" value="Genomic_DNA"/>
</dbReference>
<dbReference type="SUPFAM" id="SSF51604">
    <property type="entry name" value="Enolase C-terminal domain-like"/>
    <property type="match status" value="1"/>
</dbReference>
<dbReference type="AlphaFoldDB" id="A0A514CLN3"/>
<keyword evidence="1" id="KW-0479">Metal-binding</keyword>